<evidence type="ECO:0000313" key="2">
    <source>
        <dbReference type="Proteomes" id="UP000003781"/>
    </source>
</evidence>
<dbReference type="Gene3D" id="2.60.120.10">
    <property type="entry name" value="Jelly Rolls"/>
    <property type="match status" value="1"/>
</dbReference>
<organism evidence="1 2">
    <name type="scientific">Crocosphaera chwakensis CCY0110</name>
    <dbReference type="NCBI Taxonomy" id="391612"/>
    <lineage>
        <taxon>Bacteria</taxon>
        <taxon>Bacillati</taxon>
        <taxon>Cyanobacteriota</taxon>
        <taxon>Cyanophyceae</taxon>
        <taxon>Oscillatoriophycideae</taxon>
        <taxon>Chroococcales</taxon>
        <taxon>Aphanothecaceae</taxon>
        <taxon>Crocosphaera</taxon>
        <taxon>Crocosphaera chwakensis</taxon>
    </lineage>
</organism>
<proteinExistence type="predicted"/>
<keyword evidence="2" id="KW-1185">Reference proteome</keyword>
<protein>
    <recommendedName>
        <fullName evidence="3">Cupin 2 conserved barrel domain-containing protein</fullName>
    </recommendedName>
</protein>
<dbReference type="AlphaFoldDB" id="A3IVK1"/>
<dbReference type="SUPFAM" id="SSF51182">
    <property type="entry name" value="RmlC-like cupins"/>
    <property type="match status" value="1"/>
</dbReference>
<sequence length="82" mass="9096">MKKPIINLEEIELNEFGNGKAFSAKLGRIGPIIGTRQLGAMLHILPPGKKAFPKHAHHANEEMMIILKGNVTYHQGSQSWPI</sequence>
<dbReference type="InterPro" id="IPR014710">
    <property type="entry name" value="RmlC-like_jellyroll"/>
</dbReference>
<dbReference type="Proteomes" id="UP000003781">
    <property type="component" value="Unassembled WGS sequence"/>
</dbReference>
<dbReference type="InterPro" id="IPR011051">
    <property type="entry name" value="RmlC_Cupin_sf"/>
</dbReference>
<dbReference type="EMBL" id="AAXW01000043">
    <property type="protein sequence ID" value="EAZ89476.1"/>
    <property type="molecule type" value="Genomic_DNA"/>
</dbReference>
<dbReference type="RefSeq" id="WP_008277411.1">
    <property type="nucleotide sequence ID" value="NZ_AAXW01000043.1"/>
</dbReference>
<accession>A3IVK1</accession>
<gene>
    <name evidence="1" type="ORF">CY0110_01495</name>
</gene>
<evidence type="ECO:0000313" key="1">
    <source>
        <dbReference type="EMBL" id="EAZ89476.1"/>
    </source>
</evidence>
<reference evidence="1 2" key="1">
    <citation type="submission" date="2007-03" db="EMBL/GenBank/DDBJ databases">
        <authorList>
            <person name="Stal L."/>
            <person name="Ferriera S."/>
            <person name="Johnson J."/>
            <person name="Kravitz S."/>
            <person name="Beeson K."/>
            <person name="Sutton G."/>
            <person name="Rogers Y.-H."/>
            <person name="Friedman R."/>
            <person name="Frazier M."/>
            <person name="Venter J.C."/>
        </authorList>
    </citation>
    <scope>NUCLEOTIDE SEQUENCE [LARGE SCALE GENOMIC DNA]</scope>
    <source>
        <strain evidence="1 2">CCY0110</strain>
    </source>
</reference>
<dbReference type="eggNOG" id="COG3837">
    <property type="taxonomic scope" value="Bacteria"/>
</dbReference>
<evidence type="ECO:0008006" key="3">
    <source>
        <dbReference type="Google" id="ProtNLM"/>
    </source>
</evidence>
<name>A3IVK1_9CHRO</name>
<comment type="caution">
    <text evidence="1">The sequence shown here is derived from an EMBL/GenBank/DDBJ whole genome shotgun (WGS) entry which is preliminary data.</text>
</comment>
<dbReference type="OrthoDB" id="116921at2"/>